<evidence type="ECO:0000313" key="4">
    <source>
        <dbReference type="Proteomes" id="UP001177023"/>
    </source>
</evidence>
<dbReference type="AlphaFoldDB" id="A0AA36G661"/>
<dbReference type="EMBL" id="CATQJA010002657">
    <property type="protein sequence ID" value="CAJ0579543.1"/>
    <property type="molecule type" value="Genomic_DNA"/>
</dbReference>
<sequence length="275" mass="32298">MLVKEYRILMPFEVDDFQRGHLYNTAEASKAETGGGEGVEVVVQREFGTDEAVCPGRELEGIYTHKIYRVRSKVPWLVQKMLPEAAFELHEESWNAYPYFKTVITNPGYMKKSFRLEIESMHLQDAGDTNNALNTKHKKREVIELNIYDDQHLKASEINEKNDPRQVRSEKMEIGPLEEDWMDAEGVSVMCAYKLVSVTFNWRGLGGRIERLFHKHYPSIFTKFHRDVYCKADEWWDKSLESIREHEEKTKQDLKKMLKTGEKRGTRTSDREEKK</sequence>
<evidence type="ECO:0000313" key="3">
    <source>
        <dbReference type="EMBL" id="CAJ0579543.1"/>
    </source>
</evidence>
<accession>A0AA36G661</accession>
<reference evidence="3" key="1">
    <citation type="submission" date="2023-06" db="EMBL/GenBank/DDBJ databases">
        <authorList>
            <person name="Delattre M."/>
        </authorList>
    </citation>
    <scope>NUCLEOTIDE SEQUENCE</scope>
    <source>
        <strain evidence="3">AF72</strain>
    </source>
</reference>
<dbReference type="GO" id="GO:0008525">
    <property type="term" value="F:phosphatidylcholine transporter activity"/>
    <property type="evidence" value="ECO:0007669"/>
    <property type="project" value="TreeGrafter"/>
</dbReference>
<gene>
    <name evidence="3" type="ORF">MSPICULIGERA_LOCUS17757</name>
</gene>
<dbReference type="InterPro" id="IPR001666">
    <property type="entry name" value="PI_transfer"/>
</dbReference>
<comment type="caution">
    <text evidence="3">The sequence shown here is derived from an EMBL/GenBank/DDBJ whole genome shotgun (WGS) entry which is preliminary data.</text>
</comment>
<dbReference type="Proteomes" id="UP001177023">
    <property type="component" value="Unassembled WGS sequence"/>
</dbReference>
<dbReference type="GO" id="GO:0071944">
    <property type="term" value="C:cell periphery"/>
    <property type="evidence" value="ECO:0007669"/>
    <property type="project" value="UniProtKB-ARBA"/>
</dbReference>
<dbReference type="InterPro" id="IPR055261">
    <property type="entry name" value="PI_transfer_N"/>
</dbReference>
<proteinExistence type="predicted"/>
<dbReference type="GO" id="GO:0031210">
    <property type="term" value="F:phosphatidylcholine binding"/>
    <property type="evidence" value="ECO:0007669"/>
    <property type="project" value="TreeGrafter"/>
</dbReference>
<dbReference type="GO" id="GO:0005737">
    <property type="term" value="C:cytoplasm"/>
    <property type="evidence" value="ECO:0007669"/>
    <property type="project" value="TreeGrafter"/>
</dbReference>
<evidence type="ECO:0000259" key="2">
    <source>
        <dbReference type="Pfam" id="PF02121"/>
    </source>
</evidence>
<dbReference type="Pfam" id="PF02121">
    <property type="entry name" value="IP_trans"/>
    <property type="match status" value="1"/>
</dbReference>
<feature type="non-terminal residue" evidence="3">
    <location>
        <position position="275"/>
    </location>
</feature>
<dbReference type="PANTHER" id="PTHR10658">
    <property type="entry name" value="PHOSPHATIDYLINOSITOL TRANSFER PROTEIN"/>
    <property type="match status" value="1"/>
</dbReference>
<dbReference type="GO" id="GO:0035091">
    <property type="term" value="F:phosphatidylinositol binding"/>
    <property type="evidence" value="ECO:0007669"/>
    <property type="project" value="TreeGrafter"/>
</dbReference>
<protein>
    <recommendedName>
        <fullName evidence="2">Phosphatidylinositol transfer protein N-terminal domain-containing protein</fullName>
    </recommendedName>
</protein>
<name>A0AA36G661_9BILA</name>
<dbReference type="SUPFAM" id="SSF55961">
    <property type="entry name" value="Bet v1-like"/>
    <property type="match status" value="1"/>
</dbReference>
<feature type="domain" description="Phosphatidylinositol transfer protein N-terminal" evidence="2">
    <location>
        <begin position="1"/>
        <end position="252"/>
    </location>
</feature>
<dbReference type="Gene3D" id="3.30.530.20">
    <property type="match status" value="1"/>
</dbReference>
<keyword evidence="4" id="KW-1185">Reference proteome</keyword>
<organism evidence="3 4">
    <name type="scientific">Mesorhabditis spiculigera</name>
    <dbReference type="NCBI Taxonomy" id="96644"/>
    <lineage>
        <taxon>Eukaryota</taxon>
        <taxon>Metazoa</taxon>
        <taxon>Ecdysozoa</taxon>
        <taxon>Nematoda</taxon>
        <taxon>Chromadorea</taxon>
        <taxon>Rhabditida</taxon>
        <taxon>Rhabditina</taxon>
        <taxon>Rhabditomorpha</taxon>
        <taxon>Rhabditoidea</taxon>
        <taxon>Rhabditidae</taxon>
        <taxon>Mesorhabditinae</taxon>
        <taxon>Mesorhabditis</taxon>
    </lineage>
</organism>
<evidence type="ECO:0000256" key="1">
    <source>
        <dbReference type="SAM" id="MobiDB-lite"/>
    </source>
</evidence>
<dbReference type="GO" id="GO:0008526">
    <property type="term" value="F:phosphatidylinositol transfer activity"/>
    <property type="evidence" value="ECO:0007669"/>
    <property type="project" value="TreeGrafter"/>
</dbReference>
<dbReference type="PRINTS" id="PR00391">
    <property type="entry name" value="PITRANSFER"/>
</dbReference>
<dbReference type="FunFam" id="3.30.530.20:FF:000028">
    <property type="entry name" value="Phosphatidylinositol transfer protein 5"/>
    <property type="match status" value="1"/>
</dbReference>
<dbReference type="InterPro" id="IPR023393">
    <property type="entry name" value="START-like_dom_sf"/>
</dbReference>
<dbReference type="PANTHER" id="PTHR10658:SF35">
    <property type="entry name" value="PHOSPHATIDYLINOSITOL TRANSFER PROTEIN"/>
    <property type="match status" value="1"/>
</dbReference>
<feature type="region of interest" description="Disordered" evidence="1">
    <location>
        <begin position="246"/>
        <end position="275"/>
    </location>
</feature>